<dbReference type="SUPFAM" id="SSF101690">
    <property type="entry name" value="PAZ domain"/>
    <property type="match status" value="1"/>
</dbReference>
<dbReference type="Gene3D" id="2.170.260.10">
    <property type="entry name" value="paz domain"/>
    <property type="match status" value="1"/>
</dbReference>
<evidence type="ECO:0000256" key="1">
    <source>
        <dbReference type="SAM" id="MobiDB-lite"/>
    </source>
</evidence>
<accession>A0A914HFS0</accession>
<organism evidence="3 4">
    <name type="scientific">Globodera rostochiensis</name>
    <name type="common">Golden nematode worm</name>
    <name type="synonym">Heterodera rostochiensis</name>
    <dbReference type="NCBI Taxonomy" id="31243"/>
    <lineage>
        <taxon>Eukaryota</taxon>
        <taxon>Metazoa</taxon>
        <taxon>Ecdysozoa</taxon>
        <taxon>Nematoda</taxon>
        <taxon>Chromadorea</taxon>
        <taxon>Rhabditida</taxon>
        <taxon>Tylenchina</taxon>
        <taxon>Tylenchomorpha</taxon>
        <taxon>Tylenchoidea</taxon>
        <taxon>Heteroderidae</taxon>
        <taxon>Heteroderinae</taxon>
        <taxon>Globodera</taxon>
    </lineage>
</organism>
<evidence type="ECO:0000313" key="3">
    <source>
        <dbReference type="Proteomes" id="UP000887572"/>
    </source>
</evidence>
<feature type="compositionally biased region" description="Basic and acidic residues" evidence="1">
    <location>
        <begin position="48"/>
        <end position="70"/>
    </location>
</feature>
<feature type="region of interest" description="Disordered" evidence="1">
    <location>
        <begin position="14"/>
        <end position="70"/>
    </location>
</feature>
<proteinExistence type="predicted"/>
<sequence>MEYILATDWMHNAYPEIDNNDSNKENIPPPKKPKENKKEEEEISWLRIIDEEQAKEMDNEPAKEMDNEKEEKLETVPIRCNCGGGNKRTQPLVEHLCQHFGCNIHELHVLVQNLEHRRAIVEYLRSGVQLRTAHLRPVTRNFGVRCNDLSILGALLAPAYRGYLGITVRMHYYIKHGIRLRHPNLPCVVEHGGSDHKTFFPLEVLSVVIKE</sequence>
<dbReference type="Proteomes" id="UP000887572">
    <property type="component" value="Unplaced"/>
</dbReference>
<name>A0A914HFS0_GLORO</name>
<reference evidence="4" key="1">
    <citation type="submission" date="2022-11" db="UniProtKB">
        <authorList>
            <consortium name="WormBaseParasite"/>
        </authorList>
    </citation>
    <scope>IDENTIFICATION</scope>
</reference>
<dbReference type="WBParaSite" id="Gr19_v10_g16960.t1">
    <property type="protein sequence ID" value="Gr19_v10_g16960.t1"/>
    <property type="gene ID" value="Gr19_v10_g16960"/>
</dbReference>
<dbReference type="CDD" id="cd02846">
    <property type="entry name" value="PAZ_argonaute_like"/>
    <property type="match status" value="1"/>
</dbReference>
<dbReference type="InterPro" id="IPR036085">
    <property type="entry name" value="PAZ_dom_sf"/>
</dbReference>
<evidence type="ECO:0000313" key="4">
    <source>
        <dbReference type="WBParaSite" id="Gr19_v10_g16960.t1"/>
    </source>
</evidence>
<evidence type="ECO:0000259" key="2">
    <source>
        <dbReference type="PROSITE" id="PS50821"/>
    </source>
</evidence>
<feature type="domain" description="PAZ" evidence="2">
    <location>
        <begin position="91"/>
        <end position="209"/>
    </location>
</feature>
<keyword evidence="3" id="KW-1185">Reference proteome</keyword>
<dbReference type="InterPro" id="IPR003100">
    <property type="entry name" value="PAZ_dom"/>
</dbReference>
<dbReference type="GO" id="GO:0003723">
    <property type="term" value="F:RNA binding"/>
    <property type="evidence" value="ECO:0007669"/>
    <property type="project" value="InterPro"/>
</dbReference>
<dbReference type="PROSITE" id="PS50821">
    <property type="entry name" value="PAZ"/>
    <property type="match status" value="1"/>
</dbReference>
<protein>
    <submittedName>
        <fullName evidence="4">PAZ domain-containing protein</fullName>
    </submittedName>
</protein>
<dbReference type="AlphaFoldDB" id="A0A914HFS0"/>